<dbReference type="Proteomes" id="UP000233469">
    <property type="component" value="Unassembled WGS sequence"/>
</dbReference>
<proteinExistence type="predicted"/>
<dbReference type="EMBL" id="LLXL01002236">
    <property type="protein sequence ID" value="PKK61390.1"/>
    <property type="molecule type" value="Genomic_DNA"/>
</dbReference>
<dbReference type="PANTHER" id="PTHR14187">
    <property type="entry name" value="ALPHA KINASE/ELONGATION FACTOR 2 KINASE"/>
    <property type="match status" value="1"/>
</dbReference>
<comment type="caution">
    <text evidence="2">The sequence shown here is derived from an EMBL/GenBank/DDBJ whole genome shotgun (WGS) entry which is preliminary data.</text>
</comment>
<dbReference type="VEuPathDB" id="FungiDB:RhiirFUN_008431"/>
<evidence type="ECO:0000256" key="1">
    <source>
        <dbReference type="SAM" id="Coils"/>
    </source>
</evidence>
<dbReference type="VEuPathDB" id="FungiDB:FUN_007869"/>
<gene>
    <name evidence="3" type="ORF">RhiirC2_781874</name>
    <name evidence="2" type="ORF">RhiirC2_791872</name>
</gene>
<dbReference type="PANTHER" id="PTHR14187:SF5">
    <property type="entry name" value="HEAT SHOCK 70 KDA PROTEIN 12A"/>
    <property type="match status" value="1"/>
</dbReference>
<feature type="coiled-coil region" evidence="1">
    <location>
        <begin position="80"/>
        <end position="174"/>
    </location>
</feature>
<dbReference type="EMBL" id="LLXL01000808">
    <property type="protein sequence ID" value="PKK68732.1"/>
    <property type="molecule type" value="Genomic_DNA"/>
</dbReference>
<organism evidence="2 4">
    <name type="scientific">Rhizophagus irregularis</name>
    <dbReference type="NCBI Taxonomy" id="588596"/>
    <lineage>
        <taxon>Eukaryota</taxon>
        <taxon>Fungi</taxon>
        <taxon>Fungi incertae sedis</taxon>
        <taxon>Mucoromycota</taxon>
        <taxon>Glomeromycotina</taxon>
        <taxon>Glomeromycetes</taxon>
        <taxon>Glomerales</taxon>
        <taxon>Glomeraceae</taxon>
        <taxon>Rhizophagus</taxon>
    </lineage>
</organism>
<evidence type="ECO:0000313" key="2">
    <source>
        <dbReference type="EMBL" id="PKK61390.1"/>
    </source>
</evidence>
<sequence>MFDPIIENIIKLIDTEIHLGNGNCFVILMVGRFSESKYLQSRIKQESSSKVKLIFIPPQPSVAIIKGVENSLYEEEKILQDEIHNNIKQYKLLYNRLQKKYTGLTDKNKEQHQSQEQMIDLLRQTLELKENQIQNFEKEKEELDTKIELVRNQMKNLEKEKDEEINKYKLMSDKYKVKYMELLNKNNEKTN</sequence>
<reference evidence="2 4" key="2">
    <citation type="submission" date="2017-10" db="EMBL/GenBank/DDBJ databases">
        <title>Extensive intraspecific genome diversity in a model arbuscular mycorrhizal fungus.</title>
        <authorList>
            <person name="Chen E.C.H."/>
            <person name="Morin E."/>
            <person name="Baudet D."/>
            <person name="Noel J."/>
            <person name="Ndikumana S."/>
            <person name="Charron P."/>
            <person name="St-Onge C."/>
            <person name="Giorgi J."/>
            <person name="Grigoriev I.V."/>
            <person name="Roux C."/>
            <person name="Martin F.M."/>
            <person name="Corradi N."/>
        </authorList>
    </citation>
    <scope>NUCLEOTIDE SEQUENCE [LARGE SCALE GENOMIC DNA]</scope>
    <source>
        <strain evidence="2 4">C2</strain>
    </source>
</reference>
<evidence type="ECO:0000313" key="4">
    <source>
        <dbReference type="Proteomes" id="UP000233469"/>
    </source>
</evidence>
<dbReference type="AlphaFoldDB" id="A0A2N1MIC1"/>
<reference evidence="2 4" key="1">
    <citation type="submission" date="2016-04" db="EMBL/GenBank/DDBJ databases">
        <title>Genome analyses suggest a sexual origin of heterokaryosis in a supposedly ancient asexual fungus.</title>
        <authorList>
            <person name="Ropars J."/>
            <person name="Sedzielewska K."/>
            <person name="Noel J."/>
            <person name="Charron P."/>
            <person name="Farinelli L."/>
            <person name="Marton T."/>
            <person name="Kruger M."/>
            <person name="Pelin A."/>
            <person name="Brachmann A."/>
            <person name="Corradi N."/>
        </authorList>
    </citation>
    <scope>NUCLEOTIDE SEQUENCE [LARGE SCALE GENOMIC DNA]</scope>
    <source>
        <strain evidence="2 4">C2</strain>
    </source>
</reference>
<dbReference type="VEuPathDB" id="FungiDB:FUN_008055"/>
<evidence type="ECO:0000313" key="3">
    <source>
        <dbReference type="EMBL" id="PKK68732.1"/>
    </source>
</evidence>
<dbReference type="VEuPathDB" id="FungiDB:RhiirA1_464296"/>
<protein>
    <submittedName>
        <fullName evidence="2">Uncharacterized protein</fullName>
    </submittedName>
</protein>
<keyword evidence="1" id="KW-0175">Coiled coil</keyword>
<name>A0A2N1MIC1_9GLOM</name>
<accession>A0A2N1MIC1</accession>